<organism evidence="1">
    <name type="scientific">viral metagenome</name>
    <dbReference type="NCBI Taxonomy" id="1070528"/>
    <lineage>
        <taxon>unclassified sequences</taxon>
        <taxon>metagenomes</taxon>
        <taxon>organismal metagenomes</taxon>
    </lineage>
</organism>
<evidence type="ECO:0000313" key="1">
    <source>
        <dbReference type="EMBL" id="QHU09197.1"/>
    </source>
</evidence>
<name>A0A6C0JXU9_9ZZZZ</name>
<dbReference type="InterPro" id="IPR014903">
    <property type="entry name" value="DUF1796"/>
</dbReference>
<reference evidence="1" key="1">
    <citation type="journal article" date="2020" name="Nature">
        <title>Giant virus diversity and host interactions through global metagenomics.</title>
        <authorList>
            <person name="Schulz F."/>
            <person name="Roux S."/>
            <person name="Paez-Espino D."/>
            <person name="Jungbluth S."/>
            <person name="Walsh D.A."/>
            <person name="Denef V.J."/>
            <person name="McMahon K.D."/>
            <person name="Konstantinidis K.T."/>
            <person name="Eloe-Fadrosh E.A."/>
            <person name="Kyrpides N.C."/>
            <person name="Woyke T."/>
        </authorList>
    </citation>
    <scope>NUCLEOTIDE SEQUENCE</scope>
    <source>
        <strain evidence="1">GVMAG-S-1074260-58</strain>
    </source>
</reference>
<proteinExistence type="predicted"/>
<dbReference type="AlphaFoldDB" id="A0A6C0JXU9"/>
<sequence>MNYILIQDILNNYIKYIYLMMEIISFGHRCSSAGFIENVGFKNVSYPFDWCVSKLEIIKDCIETNFVHFSNKNNYKIYKTETFNMNDEIKNTNCFENTYINTYYDKYNINTSTYNYNLAFNHYNPIKNEDYYNRCIQRFQHFLNKDSKKCYIYFHPIIGIKTYENDKKNIIKTIDDFNKYIQTVTKIFGINFILIYNETDIKSNHIIKDENYDVYILYCNKDFLDGGKTFTDLGNNKLEKAECKNILNKYII</sequence>
<dbReference type="EMBL" id="MN740706">
    <property type="protein sequence ID" value="QHU09197.1"/>
    <property type="molecule type" value="Genomic_DNA"/>
</dbReference>
<accession>A0A6C0JXU9</accession>
<dbReference type="Pfam" id="PF08795">
    <property type="entry name" value="DUF1796"/>
    <property type="match status" value="1"/>
</dbReference>
<protein>
    <submittedName>
        <fullName evidence="1">Uncharacterized protein</fullName>
    </submittedName>
</protein>